<evidence type="ECO:0000313" key="2">
    <source>
        <dbReference type="EMBL" id="KAB1262208.1"/>
    </source>
</evidence>
<comment type="caution">
    <text evidence="2">The sequence shown here is derived from an EMBL/GenBank/DDBJ whole genome shotgun (WGS) entry which is preliminary data.</text>
</comment>
<name>A0A5N4CTN4_CAMDR</name>
<gene>
    <name evidence="2" type="ORF">Cadr_000021077</name>
</gene>
<protein>
    <submittedName>
        <fullName evidence="2">Uncharacterized protein</fullName>
    </submittedName>
</protein>
<proteinExistence type="predicted"/>
<evidence type="ECO:0000313" key="3">
    <source>
        <dbReference type="Proteomes" id="UP000299084"/>
    </source>
</evidence>
<reference evidence="2 3" key="1">
    <citation type="journal article" date="2019" name="Mol. Ecol. Resour.">
        <title>Improving Illumina assemblies with Hi-C and long reads: an example with the North African dromedary.</title>
        <authorList>
            <person name="Elbers J.P."/>
            <person name="Rogers M.F."/>
            <person name="Perelman P.L."/>
            <person name="Proskuryakova A.A."/>
            <person name="Serdyukova N.A."/>
            <person name="Johnson W.E."/>
            <person name="Horin P."/>
            <person name="Corander J."/>
            <person name="Murphy D."/>
            <person name="Burger P.A."/>
        </authorList>
    </citation>
    <scope>NUCLEOTIDE SEQUENCE [LARGE SCALE GENOMIC DNA]</scope>
    <source>
        <strain evidence="2">Drom800</strain>
        <tissue evidence="2">Blood</tissue>
    </source>
</reference>
<dbReference type="AlphaFoldDB" id="A0A5N4CTN4"/>
<keyword evidence="3" id="KW-1185">Reference proteome</keyword>
<feature type="region of interest" description="Disordered" evidence="1">
    <location>
        <begin position="1"/>
        <end position="33"/>
    </location>
</feature>
<sequence length="76" mass="8362">MLRAQTVKMAGERKLGSVPDPKGQRQVGQLSHNNTFSGKVVNTCYSQLLASRLDRRGSSSPSPHLVQNILLLTLHH</sequence>
<dbReference type="EMBL" id="JWIN03000019">
    <property type="protein sequence ID" value="KAB1262208.1"/>
    <property type="molecule type" value="Genomic_DNA"/>
</dbReference>
<dbReference type="Proteomes" id="UP000299084">
    <property type="component" value="Unassembled WGS sequence"/>
</dbReference>
<organism evidence="2 3">
    <name type="scientific">Camelus dromedarius</name>
    <name type="common">Dromedary</name>
    <name type="synonym">Arabian camel</name>
    <dbReference type="NCBI Taxonomy" id="9838"/>
    <lineage>
        <taxon>Eukaryota</taxon>
        <taxon>Metazoa</taxon>
        <taxon>Chordata</taxon>
        <taxon>Craniata</taxon>
        <taxon>Vertebrata</taxon>
        <taxon>Euteleostomi</taxon>
        <taxon>Mammalia</taxon>
        <taxon>Eutheria</taxon>
        <taxon>Laurasiatheria</taxon>
        <taxon>Artiodactyla</taxon>
        <taxon>Tylopoda</taxon>
        <taxon>Camelidae</taxon>
        <taxon>Camelus</taxon>
    </lineage>
</organism>
<accession>A0A5N4CTN4</accession>
<evidence type="ECO:0000256" key="1">
    <source>
        <dbReference type="SAM" id="MobiDB-lite"/>
    </source>
</evidence>